<dbReference type="PANTHER" id="PTHR11138:SF5">
    <property type="entry name" value="METHIONYL-TRNA FORMYLTRANSFERASE, MITOCHONDRIAL"/>
    <property type="match status" value="1"/>
</dbReference>
<dbReference type="InterPro" id="IPR036477">
    <property type="entry name" value="Formyl_transf_N_sf"/>
</dbReference>
<evidence type="ECO:0000259" key="1">
    <source>
        <dbReference type="Pfam" id="PF00551"/>
    </source>
</evidence>
<evidence type="ECO:0000313" key="3">
    <source>
        <dbReference type="Proteomes" id="UP000031760"/>
    </source>
</evidence>
<dbReference type="Gene3D" id="3.40.50.12230">
    <property type="match status" value="1"/>
</dbReference>
<dbReference type="PANTHER" id="PTHR11138">
    <property type="entry name" value="METHIONYL-TRNA FORMYLTRANSFERASE"/>
    <property type="match status" value="1"/>
</dbReference>
<dbReference type="InterPro" id="IPR002376">
    <property type="entry name" value="Formyl_transf_N"/>
</dbReference>
<protein>
    <submittedName>
        <fullName evidence="2">UDP-glucuronic acid oxidase</fullName>
    </submittedName>
</protein>
<dbReference type="Pfam" id="PF00551">
    <property type="entry name" value="Formyl_trans_N"/>
    <property type="match status" value="1"/>
</dbReference>
<dbReference type="GO" id="GO:0005829">
    <property type="term" value="C:cytosol"/>
    <property type="evidence" value="ECO:0007669"/>
    <property type="project" value="TreeGrafter"/>
</dbReference>
<dbReference type="GO" id="GO:0004479">
    <property type="term" value="F:methionyl-tRNA formyltransferase activity"/>
    <property type="evidence" value="ECO:0007669"/>
    <property type="project" value="TreeGrafter"/>
</dbReference>
<dbReference type="SUPFAM" id="SSF53328">
    <property type="entry name" value="Formyltransferase"/>
    <property type="match status" value="1"/>
</dbReference>
<proteinExistence type="predicted"/>
<dbReference type="EMBL" id="AP014548">
    <property type="protein sequence ID" value="BAO55403.1"/>
    <property type="molecule type" value="Genomic_DNA"/>
</dbReference>
<organism evidence="2 3">
    <name type="scientific">Nonlabens marinus S1-08</name>
    <dbReference type="NCBI Taxonomy" id="1454201"/>
    <lineage>
        <taxon>Bacteria</taxon>
        <taxon>Pseudomonadati</taxon>
        <taxon>Bacteroidota</taxon>
        <taxon>Flavobacteriia</taxon>
        <taxon>Flavobacteriales</taxon>
        <taxon>Flavobacteriaceae</taxon>
        <taxon>Nonlabens</taxon>
    </lineage>
</organism>
<dbReference type="OrthoDB" id="9802815at2"/>
<feature type="domain" description="Formyl transferase N-terminal" evidence="1">
    <location>
        <begin position="91"/>
        <end position="155"/>
    </location>
</feature>
<evidence type="ECO:0000313" key="2">
    <source>
        <dbReference type="EMBL" id="BAO55403.1"/>
    </source>
</evidence>
<sequence>MNYALVGNNDGPLRLIIALKKEGVKLPDFVGLQKKPHETLLVKYLQETVNIDFNTGFKEDGLIELLKNHQIDVLINCFCNFKFNILLKLYSCFNIHPSYLPMYRGRHPMHWALILGEKEHGITLHKMTSDFDAGAIYWQEQIELNKNMSVAELREGLMLKLEEGFPVIMSCFFKNEEVVTKSNESIEGSYLPRRFPKDNLLSEWENSDWIYRKVKALRSESSPAYIKTTELEYIPVRDVLIINDPIIKLKENRKPTIIKVLNNKILIQMPDEVILQMTTELGISGKLNKTSVVL</sequence>
<dbReference type="Proteomes" id="UP000031760">
    <property type="component" value="Chromosome"/>
</dbReference>
<gene>
    <name evidence="2" type="ORF">NMS_1394</name>
</gene>
<dbReference type="KEGG" id="nmf:NMS_1394"/>
<dbReference type="STRING" id="1454201.NMS_1394"/>
<dbReference type="HOGENOM" id="CLU_033347_2_3_10"/>
<name>W8VVF7_9FLAO</name>
<reference evidence="2 3" key="1">
    <citation type="journal article" date="2014" name="Proc. Natl. Acad. Sci. U.S.A.">
        <title>Functional characterization of flavobacteria rhodopsins reveals a unique class of light-driven chloride pump in bacteria.</title>
        <authorList>
            <person name="Yoshizawa S."/>
            <person name="Kumagai Y."/>
            <person name="Kim H."/>
            <person name="Ogura Y."/>
            <person name="Hayashi T."/>
            <person name="Iwasaki W."/>
            <person name="DeLong E.F."/>
            <person name="Kogure K."/>
        </authorList>
    </citation>
    <scope>NUCLEOTIDE SEQUENCE [LARGE SCALE GENOMIC DNA]</scope>
    <source>
        <strain evidence="2 3">S1-08</strain>
    </source>
</reference>
<dbReference type="AlphaFoldDB" id="W8VVF7"/>
<accession>W8VVF7</accession>
<keyword evidence="3" id="KW-1185">Reference proteome</keyword>
<dbReference type="RefSeq" id="WP_041496020.1">
    <property type="nucleotide sequence ID" value="NZ_AP014548.1"/>
</dbReference>